<organism evidence="1 2">
    <name type="scientific">Microtetraspora fusca</name>
    <dbReference type="NCBI Taxonomy" id="1997"/>
    <lineage>
        <taxon>Bacteria</taxon>
        <taxon>Bacillati</taxon>
        <taxon>Actinomycetota</taxon>
        <taxon>Actinomycetes</taxon>
        <taxon>Streptosporangiales</taxon>
        <taxon>Streptosporangiaceae</taxon>
        <taxon>Microtetraspora</taxon>
    </lineage>
</organism>
<evidence type="ECO:0000313" key="1">
    <source>
        <dbReference type="EMBL" id="MFF4777473.1"/>
    </source>
</evidence>
<comment type="caution">
    <text evidence="1">The sequence shown here is derived from an EMBL/GenBank/DDBJ whole genome shotgun (WGS) entry which is preliminary data.</text>
</comment>
<dbReference type="RefSeq" id="WP_387345901.1">
    <property type="nucleotide sequence ID" value="NZ_JBIAXI010000024.1"/>
</dbReference>
<proteinExistence type="predicted"/>
<evidence type="ECO:0008006" key="3">
    <source>
        <dbReference type="Google" id="ProtNLM"/>
    </source>
</evidence>
<evidence type="ECO:0000313" key="2">
    <source>
        <dbReference type="Proteomes" id="UP001602119"/>
    </source>
</evidence>
<name>A0ABW6VGV8_MICFU</name>
<protein>
    <recommendedName>
        <fullName evidence="3">ABM domain-containing protein</fullName>
    </recommendedName>
</protein>
<keyword evidence="2" id="KW-1185">Reference proteome</keyword>
<accession>A0ABW6VGV8</accession>
<sequence>MDQATVEAPGQEGAITLEIHICDQRRSYLATFATEDQAIAFIERKSATHAFHTLPEFPIDDQYARLWETLDPTCDHGLREALCMGPDHYSRGF</sequence>
<gene>
    <name evidence="1" type="ORF">ACFY05_31920</name>
</gene>
<dbReference type="Proteomes" id="UP001602119">
    <property type="component" value="Unassembled WGS sequence"/>
</dbReference>
<dbReference type="EMBL" id="JBIAXI010000024">
    <property type="protein sequence ID" value="MFF4777473.1"/>
    <property type="molecule type" value="Genomic_DNA"/>
</dbReference>
<reference evidence="1 2" key="1">
    <citation type="submission" date="2024-10" db="EMBL/GenBank/DDBJ databases">
        <title>The Natural Products Discovery Center: Release of the First 8490 Sequenced Strains for Exploring Actinobacteria Biosynthetic Diversity.</title>
        <authorList>
            <person name="Kalkreuter E."/>
            <person name="Kautsar S.A."/>
            <person name="Yang D."/>
            <person name="Bader C.D."/>
            <person name="Teijaro C.N."/>
            <person name="Fluegel L."/>
            <person name="Davis C.M."/>
            <person name="Simpson J.R."/>
            <person name="Lauterbach L."/>
            <person name="Steele A.D."/>
            <person name="Gui C."/>
            <person name="Meng S."/>
            <person name="Li G."/>
            <person name="Viehrig K."/>
            <person name="Ye F."/>
            <person name="Su P."/>
            <person name="Kiefer A.F."/>
            <person name="Nichols A."/>
            <person name="Cepeda A.J."/>
            <person name="Yan W."/>
            <person name="Fan B."/>
            <person name="Jiang Y."/>
            <person name="Adhikari A."/>
            <person name="Zheng C.-J."/>
            <person name="Schuster L."/>
            <person name="Cowan T.M."/>
            <person name="Smanski M.J."/>
            <person name="Chevrette M.G."/>
            <person name="De Carvalho L.P.S."/>
            <person name="Shen B."/>
        </authorList>
    </citation>
    <scope>NUCLEOTIDE SEQUENCE [LARGE SCALE GENOMIC DNA]</scope>
    <source>
        <strain evidence="1 2">NPDC001281</strain>
    </source>
</reference>